<keyword evidence="2" id="KW-1185">Reference proteome</keyword>
<accession>A0ACB8QVN5</accession>
<dbReference type="EMBL" id="MU273482">
    <property type="protein sequence ID" value="KAI0035610.1"/>
    <property type="molecule type" value="Genomic_DNA"/>
</dbReference>
<proteinExistence type="predicted"/>
<organism evidence="1 2">
    <name type="scientific">Vararia minispora EC-137</name>
    <dbReference type="NCBI Taxonomy" id="1314806"/>
    <lineage>
        <taxon>Eukaryota</taxon>
        <taxon>Fungi</taxon>
        <taxon>Dikarya</taxon>
        <taxon>Basidiomycota</taxon>
        <taxon>Agaricomycotina</taxon>
        <taxon>Agaricomycetes</taxon>
        <taxon>Russulales</taxon>
        <taxon>Lachnocladiaceae</taxon>
        <taxon>Vararia</taxon>
    </lineage>
</organism>
<reference evidence="1" key="1">
    <citation type="submission" date="2021-02" db="EMBL/GenBank/DDBJ databases">
        <authorList>
            <consortium name="DOE Joint Genome Institute"/>
            <person name="Ahrendt S."/>
            <person name="Looney B.P."/>
            <person name="Miyauchi S."/>
            <person name="Morin E."/>
            <person name="Drula E."/>
            <person name="Courty P.E."/>
            <person name="Chicoki N."/>
            <person name="Fauchery L."/>
            <person name="Kohler A."/>
            <person name="Kuo A."/>
            <person name="Labutti K."/>
            <person name="Pangilinan J."/>
            <person name="Lipzen A."/>
            <person name="Riley R."/>
            <person name="Andreopoulos W."/>
            <person name="He G."/>
            <person name="Johnson J."/>
            <person name="Barry K.W."/>
            <person name="Grigoriev I.V."/>
            <person name="Nagy L."/>
            <person name="Hibbett D."/>
            <person name="Henrissat B."/>
            <person name="Matheny P.B."/>
            <person name="Labbe J."/>
            <person name="Martin F."/>
        </authorList>
    </citation>
    <scope>NUCLEOTIDE SEQUENCE</scope>
    <source>
        <strain evidence="1">EC-137</strain>
    </source>
</reference>
<evidence type="ECO:0000313" key="1">
    <source>
        <dbReference type="EMBL" id="KAI0035610.1"/>
    </source>
</evidence>
<sequence length="381" mass="41133">MPRRAQPASLPPSNDSITISQFLTQITEEAGRAAGLILLKRPPKSDCLGYLRELGSCTITELQRRAGKAVKPRDCAAPGNLSKLHMDEIKNIPLLTCSVAGCCYIVSRGTSASRHLVTHGADLDSSIDTFYEVRLVKELVKDPRDLKFFEKETRKANGRKNAPLPAFELETTRSNQQASSSAQIPEYALFGNSLDDNAQGTNVRDTDNQTFPAVHGGDSGQPDGLLDNYFDWSAAGSDDRATGYTDGCMFTESYASNLGGNQGHGTVFSHEVAQVPMPYAPQPVPRYAMDGVENLDMGQAFDQDWSYRSSLWGDDICKGVTLSPPSSAGGLTFEDYGFGSFSSAGPSESTPISPAFTDARPSSSANRRLSLQREGSGNQLH</sequence>
<comment type="caution">
    <text evidence="1">The sequence shown here is derived from an EMBL/GenBank/DDBJ whole genome shotgun (WGS) entry which is preliminary data.</text>
</comment>
<gene>
    <name evidence="1" type="ORF">K488DRAFT_82926</name>
</gene>
<name>A0ACB8QVN5_9AGAM</name>
<evidence type="ECO:0000313" key="2">
    <source>
        <dbReference type="Proteomes" id="UP000814128"/>
    </source>
</evidence>
<dbReference type="Proteomes" id="UP000814128">
    <property type="component" value="Unassembled WGS sequence"/>
</dbReference>
<protein>
    <submittedName>
        <fullName evidence="1">Uncharacterized protein</fullName>
    </submittedName>
</protein>
<reference evidence="1" key="2">
    <citation type="journal article" date="2022" name="New Phytol.">
        <title>Evolutionary transition to the ectomycorrhizal habit in the genomes of a hyperdiverse lineage of mushroom-forming fungi.</title>
        <authorList>
            <person name="Looney B."/>
            <person name="Miyauchi S."/>
            <person name="Morin E."/>
            <person name="Drula E."/>
            <person name="Courty P.E."/>
            <person name="Kohler A."/>
            <person name="Kuo A."/>
            <person name="LaButti K."/>
            <person name="Pangilinan J."/>
            <person name="Lipzen A."/>
            <person name="Riley R."/>
            <person name="Andreopoulos W."/>
            <person name="He G."/>
            <person name="Johnson J."/>
            <person name="Nolan M."/>
            <person name="Tritt A."/>
            <person name="Barry K.W."/>
            <person name="Grigoriev I.V."/>
            <person name="Nagy L.G."/>
            <person name="Hibbett D."/>
            <person name="Henrissat B."/>
            <person name="Matheny P.B."/>
            <person name="Labbe J."/>
            <person name="Martin F.M."/>
        </authorList>
    </citation>
    <scope>NUCLEOTIDE SEQUENCE</scope>
    <source>
        <strain evidence="1">EC-137</strain>
    </source>
</reference>